<keyword evidence="9" id="KW-1185">Reference proteome</keyword>
<feature type="transmembrane region" description="Helical" evidence="6">
    <location>
        <begin position="116"/>
        <end position="135"/>
    </location>
</feature>
<dbReference type="Pfam" id="PF07947">
    <property type="entry name" value="YhhN"/>
    <property type="match status" value="1"/>
</dbReference>
<evidence type="ECO:0000256" key="1">
    <source>
        <dbReference type="ARBA" id="ARBA00004141"/>
    </source>
</evidence>
<dbReference type="EMBL" id="RKQG01000002">
    <property type="protein sequence ID" value="RPE29045.1"/>
    <property type="molecule type" value="Genomic_DNA"/>
</dbReference>
<keyword evidence="5 6" id="KW-0472">Membrane</keyword>
<dbReference type="PANTHER" id="PTHR31885">
    <property type="entry name" value="GH04784P"/>
    <property type="match status" value="1"/>
</dbReference>
<comment type="caution">
    <text evidence="8">The sequence shown here is derived from an EMBL/GenBank/DDBJ whole genome shotgun (WGS) entry which is preliminary data.</text>
</comment>
<feature type="transmembrane region" description="Helical" evidence="6">
    <location>
        <begin position="83"/>
        <end position="104"/>
    </location>
</feature>
<name>A0A3N4RDT8_9ACTN</name>
<feature type="transmembrane region" description="Helical" evidence="6">
    <location>
        <begin position="12"/>
        <end position="32"/>
    </location>
</feature>
<dbReference type="GO" id="GO:0016020">
    <property type="term" value="C:membrane"/>
    <property type="evidence" value="ECO:0007669"/>
    <property type="project" value="UniProtKB-SubCell"/>
</dbReference>
<comment type="similarity">
    <text evidence="2">Belongs to the TMEM86 family.</text>
</comment>
<dbReference type="Proteomes" id="UP000266906">
    <property type="component" value="Unassembled WGS sequence"/>
</dbReference>
<evidence type="ECO:0000256" key="3">
    <source>
        <dbReference type="ARBA" id="ARBA00022692"/>
    </source>
</evidence>
<evidence type="ECO:0000313" key="9">
    <source>
        <dbReference type="Proteomes" id="UP000266906"/>
    </source>
</evidence>
<accession>A0A8G1UB67</accession>
<accession>A0A3N4RDT8</accession>
<feature type="transmembrane region" description="Helical" evidence="6">
    <location>
        <begin position="193"/>
        <end position="213"/>
    </location>
</feature>
<dbReference type="GO" id="GO:0016787">
    <property type="term" value="F:hydrolase activity"/>
    <property type="evidence" value="ECO:0007669"/>
    <property type="project" value="TreeGrafter"/>
</dbReference>
<evidence type="ECO:0000313" key="8">
    <source>
        <dbReference type="EMBL" id="RPE29045.1"/>
    </source>
</evidence>
<keyword evidence="4 6" id="KW-1133">Transmembrane helix</keyword>
<sequence>MTPARTPRTARALLTAFAAVSVAHLLAIAVHLPPLQYATKPLLMPLLAAWVWAAARPGTPRLLVPALLFGAGGDILLEVGGTVAFLAGMGSFAAGHACYVTMFVKLSTSADRRRTSLVAGCYAALWAVLVFRLWPDLDAGMRIPVALYSLLLTATAATAARINRWAGLGGALFLLSDTLIATDLAGWRHLPAHSFLIMLTYIVGQYLLTVGTLRRVAA</sequence>
<evidence type="ECO:0000256" key="4">
    <source>
        <dbReference type="ARBA" id="ARBA00022989"/>
    </source>
</evidence>
<dbReference type="PANTHER" id="PTHR31885:SF6">
    <property type="entry name" value="GH04784P"/>
    <property type="match status" value="1"/>
</dbReference>
<dbReference type="RefSeq" id="WP_123561480.1">
    <property type="nucleotide sequence ID" value="NZ_RJVJ01000002.1"/>
</dbReference>
<evidence type="ECO:0000256" key="6">
    <source>
        <dbReference type="SAM" id="Phobius"/>
    </source>
</evidence>
<dbReference type="Proteomes" id="UP000267408">
    <property type="component" value="Unassembled WGS sequence"/>
</dbReference>
<dbReference type="OrthoDB" id="4227931at2"/>
<comment type="subcellular location">
    <subcellularLocation>
        <location evidence="1">Membrane</location>
        <topology evidence="1">Multi-pass membrane protein</topology>
    </subcellularLocation>
</comment>
<evidence type="ECO:0000313" key="10">
    <source>
        <dbReference type="Proteomes" id="UP000267408"/>
    </source>
</evidence>
<feature type="transmembrane region" description="Helical" evidence="6">
    <location>
        <begin position="167"/>
        <end position="187"/>
    </location>
</feature>
<gene>
    <name evidence="8" type="ORF">EDD38_6192</name>
    <name evidence="7" type="ORF">EDD39_5660</name>
</gene>
<protein>
    <submittedName>
        <fullName evidence="7 8">Membrane protein YhhN</fullName>
    </submittedName>
</protein>
<proteinExistence type="inferred from homology"/>
<reference evidence="9 10" key="1">
    <citation type="submission" date="2018-11" db="EMBL/GenBank/DDBJ databases">
        <title>Sequencing the genomes of 1000 actinobacteria strains.</title>
        <authorList>
            <person name="Klenk H.-P."/>
        </authorList>
    </citation>
    <scope>NUCLEOTIDE SEQUENCE [LARGE SCALE GENOMIC DNA]</scope>
    <source>
        <strain evidence="7 10">DSM 44780</strain>
        <strain evidence="8 9">DSM 44781</strain>
    </source>
</reference>
<evidence type="ECO:0000256" key="5">
    <source>
        <dbReference type="ARBA" id="ARBA00023136"/>
    </source>
</evidence>
<dbReference type="AlphaFoldDB" id="A0A3N4RDT8"/>
<evidence type="ECO:0000313" key="7">
    <source>
        <dbReference type="EMBL" id="ROR37512.1"/>
    </source>
</evidence>
<evidence type="ECO:0000256" key="2">
    <source>
        <dbReference type="ARBA" id="ARBA00007375"/>
    </source>
</evidence>
<dbReference type="EMBL" id="RJVJ01000002">
    <property type="protein sequence ID" value="ROR37512.1"/>
    <property type="molecule type" value="Genomic_DNA"/>
</dbReference>
<organism evidence="8 9">
    <name type="scientific">Kitasatospora cineracea</name>
    <dbReference type="NCBI Taxonomy" id="88074"/>
    <lineage>
        <taxon>Bacteria</taxon>
        <taxon>Bacillati</taxon>
        <taxon>Actinomycetota</taxon>
        <taxon>Actinomycetes</taxon>
        <taxon>Kitasatosporales</taxon>
        <taxon>Streptomycetaceae</taxon>
        <taxon>Kitasatospora</taxon>
    </lineage>
</organism>
<keyword evidence="3 6" id="KW-0812">Transmembrane</keyword>
<feature type="transmembrane region" description="Helical" evidence="6">
    <location>
        <begin position="141"/>
        <end position="160"/>
    </location>
</feature>
<dbReference type="InterPro" id="IPR012506">
    <property type="entry name" value="TMEM86B-like"/>
</dbReference>